<dbReference type="Pfam" id="PF10646">
    <property type="entry name" value="Germane"/>
    <property type="match status" value="1"/>
</dbReference>
<feature type="compositionally biased region" description="Low complexity" evidence="1">
    <location>
        <begin position="87"/>
        <end position="105"/>
    </location>
</feature>
<feature type="chain" id="PRO_5044096857" evidence="2">
    <location>
        <begin position="20"/>
        <end position="309"/>
    </location>
</feature>
<dbReference type="EMBL" id="CP144914">
    <property type="protein sequence ID" value="WWD80692.1"/>
    <property type="molecule type" value="Genomic_DNA"/>
</dbReference>
<dbReference type="AlphaFoldDB" id="A0A5C7FGQ7"/>
<evidence type="ECO:0000256" key="1">
    <source>
        <dbReference type="SAM" id="MobiDB-lite"/>
    </source>
</evidence>
<dbReference type="OrthoDB" id="1954033at2"/>
<gene>
    <name evidence="4" type="ORF">FTX54_003735</name>
</gene>
<keyword evidence="2" id="KW-0732">Signal</keyword>
<evidence type="ECO:0000313" key="5">
    <source>
        <dbReference type="Proteomes" id="UP000321816"/>
    </source>
</evidence>
<feature type="compositionally biased region" description="Polar residues" evidence="1">
    <location>
        <begin position="25"/>
        <end position="34"/>
    </location>
</feature>
<dbReference type="RefSeq" id="WP_147804442.1">
    <property type="nucleotide sequence ID" value="NZ_CP144914.1"/>
</dbReference>
<sequence length="309" mass="33168">MKRMSFILFSTLTIGALTACGQGEDPNTGNDNAGSNEVNESTENSEEAESGNMAEASNSAEENSNTENNSNAQNNESEQDNAENNESENASNNNGAENEPQNNDSSSEESAEENDSNNTNSDSDAEEASEEESNSEENNASDNSSNNSSNHDNETEENAGNNAEADEEAALVSPLYLYFSDDQLLTTYKVEADHSVSKDEAGAMEAMELWAAGPSEETLYGLLPEGASVQSVELEDEMAYVSLSPDVKDANLGSTGEGMLTDHIAMMMEQFGASQTMILIDGEETSDFLGHLDLSRPIEADSPDNYEEY</sequence>
<evidence type="ECO:0000259" key="3">
    <source>
        <dbReference type="Pfam" id="PF10646"/>
    </source>
</evidence>
<feature type="compositionally biased region" description="Low complexity" evidence="1">
    <location>
        <begin position="136"/>
        <end position="150"/>
    </location>
</feature>
<feature type="compositionally biased region" description="Acidic residues" evidence="1">
    <location>
        <begin position="77"/>
        <end position="86"/>
    </location>
</feature>
<feature type="region of interest" description="Disordered" evidence="1">
    <location>
        <begin position="19"/>
        <end position="164"/>
    </location>
</feature>
<protein>
    <submittedName>
        <fullName evidence="4">GerMN domain-containing protein</fullName>
    </submittedName>
</protein>
<proteinExistence type="predicted"/>
<feature type="signal peptide" evidence="2">
    <location>
        <begin position="1"/>
        <end position="19"/>
    </location>
</feature>
<dbReference type="Proteomes" id="UP000321816">
    <property type="component" value="Chromosome"/>
</dbReference>
<reference evidence="4 5" key="1">
    <citation type="submission" date="2024-01" db="EMBL/GenBank/DDBJ databases">
        <title>Complete Genome Sequence of Alkalicoccus halolimnae BZ-SZ-XJ29T, a Moderately Halophilic Bacterium Isolated from a Salt Lake.</title>
        <authorList>
            <person name="Zhao B."/>
        </authorList>
    </citation>
    <scope>NUCLEOTIDE SEQUENCE [LARGE SCALE GENOMIC DNA]</scope>
    <source>
        <strain evidence="4 5">BZ-SZ-XJ29</strain>
    </source>
</reference>
<accession>A0A5C7FGQ7</accession>
<dbReference type="InterPro" id="IPR019606">
    <property type="entry name" value="GerMN"/>
</dbReference>
<organism evidence="4 5">
    <name type="scientific">Alkalicoccus halolimnae</name>
    <dbReference type="NCBI Taxonomy" id="1667239"/>
    <lineage>
        <taxon>Bacteria</taxon>
        <taxon>Bacillati</taxon>
        <taxon>Bacillota</taxon>
        <taxon>Bacilli</taxon>
        <taxon>Bacillales</taxon>
        <taxon>Bacillaceae</taxon>
        <taxon>Alkalicoccus</taxon>
    </lineage>
</organism>
<dbReference type="KEGG" id="ahal:FTX54_003735"/>
<feature type="compositionally biased region" description="Low complexity" evidence="1">
    <location>
        <begin position="50"/>
        <end position="76"/>
    </location>
</feature>
<evidence type="ECO:0000313" key="4">
    <source>
        <dbReference type="EMBL" id="WWD80692.1"/>
    </source>
</evidence>
<feature type="compositionally biased region" description="Acidic residues" evidence="1">
    <location>
        <begin position="106"/>
        <end position="115"/>
    </location>
</feature>
<dbReference type="PROSITE" id="PS51257">
    <property type="entry name" value="PROKAR_LIPOPROTEIN"/>
    <property type="match status" value="1"/>
</dbReference>
<keyword evidence="5" id="KW-1185">Reference proteome</keyword>
<evidence type="ECO:0000256" key="2">
    <source>
        <dbReference type="SAM" id="SignalP"/>
    </source>
</evidence>
<feature type="domain" description="GerMN" evidence="3">
    <location>
        <begin position="177"/>
        <end position="284"/>
    </location>
</feature>
<name>A0A5C7FGQ7_9BACI</name>
<feature type="compositionally biased region" description="Acidic residues" evidence="1">
    <location>
        <begin position="123"/>
        <end position="135"/>
    </location>
</feature>